<dbReference type="PANTHER" id="PTHR11183">
    <property type="entry name" value="GLYCOGENIN SUBFAMILY MEMBER"/>
    <property type="match status" value="1"/>
</dbReference>
<name>A0A9P1IHX0_9PELO</name>
<keyword evidence="6" id="KW-0320">Glycogen biosynthesis</keyword>
<evidence type="ECO:0000256" key="10">
    <source>
        <dbReference type="ARBA" id="ARBA00038934"/>
    </source>
</evidence>
<organism evidence="14 15">
    <name type="scientific">Caenorhabditis angaria</name>
    <dbReference type="NCBI Taxonomy" id="860376"/>
    <lineage>
        <taxon>Eukaryota</taxon>
        <taxon>Metazoa</taxon>
        <taxon>Ecdysozoa</taxon>
        <taxon>Nematoda</taxon>
        <taxon>Chromadorea</taxon>
        <taxon>Rhabditida</taxon>
        <taxon>Rhabditina</taxon>
        <taxon>Rhabditomorpha</taxon>
        <taxon>Rhabditoidea</taxon>
        <taxon>Rhabditidae</taxon>
        <taxon>Peloderinae</taxon>
        <taxon>Caenorhabditis</taxon>
    </lineage>
</organism>
<evidence type="ECO:0000256" key="12">
    <source>
        <dbReference type="ARBA" id="ARBA00052293"/>
    </source>
</evidence>
<evidence type="ECO:0000256" key="6">
    <source>
        <dbReference type="ARBA" id="ARBA00023056"/>
    </source>
</evidence>
<evidence type="ECO:0000256" key="5">
    <source>
        <dbReference type="ARBA" id="ARBA00022723"/>
    </source>
</evidence>
<comment type="catalytic activity">
    <reaction evidence="11">
        <text>[1,4-alpha-D-glucosyl](n)-L-tyrosyl-[glycogenin] + UDP-alpha-D-glucose = [1,4-alpha-D-glucosyl](n+1)-L-tyrosyl-[glycogenin] + UDP + H(+)</text>
        <dbReference type="Rhea" id="RHEA:56560"/>
        <dbReference type="Rhea" id="RHEA-COMP:14606"/>
        <dbReference type="Rhea" id="RHEA-COMP:14607"/>
        <dbReference type="ChEBI" id="CHEBI:15378"/>
        <dbReference type="ChEBI" id="CHEBI:58223"/>
        <dbReference type="ChEBI" id="CHEBI:58885"/>
        <dbReference type="ChEBI" id="CHEBI:140574"/>
        <dbReference type="EC" id="2.4.1.186"/>
    </reaction>
</comment>
<dbReference type="OrthoDB" id="2014201at2759"/>
<comment type="function">
    <text evidence="13">Self-glucosylating initiator of glycogen synthesis. It catalyzes the formation of a short alpha (1,4)-glucosyl chain covalently attached via a glucose 1-O-tyrosyl linkage to internal tyrosine residues and these chains act as primers for the elongation reaction catalyzed by glycogen synthase.</text>
</comment>
<comment type="cofactor">
    <cofactor evidence="1">
        <name>Mn(2+)</name>
        <dbReference type="ChEBI" id="CHEBI:29035"/>
    </cofactor>
</comment>
<dbReference type="FunFam" id="3.90.550.10:FF:000092">
    <property type="entry name" value="Glycogenin 2"/>
    <property type="match status" value="1"/>
</dbReference>
<evidence type="ECO:0000256" key="7">
    <source>
        <dbReference type="ARBA" id="ARBA00023180"/>
    </source>
</evidence>
<keyword evidence="8" id="KW-0464">Manganese</keyword>
<evidence type="ECO:0000256" key="13">
    <source>
        <dbReference type="ARBA" id="ARBA00057883"/>
    </source>
</evidence>
<evidence type="ECO:0000313" key="14">
    <source>
        <dbReference type="EMBL" id="CAI5445381.1"/>
    </source>
</evidence>
<dbReference type="CDD" id="cd02537">
    <property type="entry name" value="GT8_Glycogenin"/>
    <property type="match status" value="1"/>
</dbReference>
<keyword evidence="7" id="KW-0325">Glycoprotein</keyword>
<accession>A0A9P1IHX0</accession>
<dbReference type="EMBL" id="CANHGI010000003">
    <property type="protein sequence ID" value="CAI5445381.1"/>
    <property type="molecule type" value="Genomic_DNA"/>
</dbReference>
<protein>
    <recommendedName>
        <fullName evidence="10">glycogenin glucosyltransferase</fullName>
        <ecNumber evidence="10">2.4.1.186</ecNumber>
    </recommendedName>
</protein>
<dbReference type="SUPFAM" id="SSF53448">
    <property type="entry name" value="Nucleotide-diphospho-sugar transferases"/>
    <property type="match status" value="1"/>
</dbReference>
<dbReference type="GO" id="GO:0005737">
    <property type="term" value="C:cytoplasm"/>
    <property type="evidence" value="ECO:0007669"/>
    <property type="project" value="UniProtKB-SubCell"/>
</dbReference>
<dbReference type="GO" id="GO:0008466">
    <property type="term" value="F:glycogenin glucosyltransferase activity"/>
    <property type="evidence" value="ECO:0007669"/>
    <property type="project" value="UniProtKB-EC"/>
</dbReference>
<comment type="catalytic activity">
    <reaction evidence="12">
        <text>L-tyrosyl-[glycogenin] + UDP-alpha-D-glucose = alpha-D-glucosyl-L-tyrosyl-[glycogenin] + UDP + H(+)</text>
        <dbReference type="Rhea" id="RHEA:23360"/>
        <dbReference type="Rhea" id="RHEA-COMP:14604"/>
        <dbReference type="Rhea" id="RHEA-COMP:14605"/>
        <dbReference type="ChEBI" id="CHEBI:15378"/>
        <dbReference type="ChEBI" id="CHEBI:46858"/>
        <dbReference type="ChEBI" id="CHEBI:58223"/>
        <dbReference type="ChEBI" id="CHEBI:58885"/>
        <dbReference type="ChEBI" id="CHEBI:140573"/>
        <dbReference type="EC" id="2.4.1.186"/>
    </reaction>
</comment>
<dbReference type="InterPro" id="IPR050587">
    <property type="entry name" value="GNT1/Glycosyltrans_8"/>
</dbReference>
<gene>
    <name evidence="14" type="ORF">CAMP_LOCUS8018</name>
</gene>
<dbReference type="Proteomes" id="UP001152747">
    <property type="component" value="Unassembled WGS sequence"/>
</dbReference>
<dbReference type="GO" id="GO:0046872">
    <property type="term" value="F:metal ion binding"/>
    <property type="evidence" value="ECO:0007669"/>
    <property type="project" value="UniProtKB-KW"/>
</dbReference>
<dbReference type="Pfam" id="PF01501">
    <property type="entry name" value="Glyco_transf_8"/>
    <property type="match status" value="1"/>
</dbReference>
<keyword evidence="4" id="KW-0808">Transferase</keyword>
<evidence type="ECO:0000313" key="15">
    <source>
        <dbReference type="Proteomes" id="UP001152747"/>
    </source>
</evidence>
<evidence type="ECO:0000256" key="3">
    <source>
        <dbReference type="ARBA" id="ARBA00022490"/>
    </source>
</evidence>
<dbReference type="GO" id="GO:0005978">
    <property type="term" value="P:glycogen biosynthetic process"/>
    <property type="evidence" value="ECO:0007669"/>
    <property type="project" value="UniProtKB-KW"/>
</dbReference>
<dbReference type="EC" id="2.4.1.186" evidence="10"/>
<keyword evidence="15" id="KW-1185">Reference proteome</keyword>
<evidence type="ECO:0000256" key="2">
    <source>
        <dbReference type="ARBA" id="ARBA00004496"/>
    </source>
</evidence>
<evidence type="ECO:0000256" key="4">
    <source>
        <dbReference type="ARBA" id="ARBA00022679"/>
    </source>
</evidence>
<dbReference type="InterPro" id="IPR002495">
    <property type="entry name" value="Glyco_trans_8"/>
</dbReference>
<comment type="caution">
    <text evidence="14">The sequence shown here is derived from an EMBL/GenBank/DDBJ whole genome shotgun (WGS) entry which is preliminary data.</text>
</comment>
<comment type="similarity">
    <text evidence="9">Belongs to the glycosyltransferase 8 family. Glycogenin subfamily.</text>
</comment>
<dbReference type="InterPro" id="IPR029044">
    <property type="entry name" value="Nucleotide-diphossugar_trans"/>
</dbReference>
<keyword evidence="5" id="KW-0479">Metal-binding</keyword>
<reference evidence="14" key="1">
    <citation type="submission" date="2022-11" db="EMBL/GenBank/DDBJ databases">
        <authorList>
            <person name="Kikuchi T."/>
        </authorList>
    </citation>
    <scope>NUCLEOTIDE SEQUENCE</scope>
    <source>
        <strain evidence="14">PS1010</strain>
    </source>
</reference>
<evidence type="ECO:0000256" key="11">
    <source>
        <dbReference type="ARBA" id="ARBA00050886"/>
    </source>
</evidence>
<comment type="subcellular location">
    <subcellularLocation>
        <location evidence="2">Cytoplasm</location>
    </subcellularLocation>
</comment>
<proteinExistence type="inferred from homology"/>
<dbReference type="AlphaFoldDB" id="A0A9P1IHX0"/>
<evidence type="ECO:0000256" key="9">
    <source>
        <dbReference type="ARBA" id="ARBA00038162"/>
    </source>
</evidence>
<sequence>MSEAWITLATNDSYAIGALTLAQSLREVGSTKKTHCLVTKEISQNVRQQLDAQFDETTLVDTHNSRDTENLALINRPDLGVTFTKLHCWRLTQYTKAVFLDADTLVVQNCDELFDRPDFSAAADVGWPDMFNSGVFVFKPSLETYRTLLALATSQGSFDGGDQGLLNDFFANWHSLPAEHRLPFIYNMTAGAFYTYPAAFRRYGANTKIVHFIGAEKPWHGQVGGIHKNEHYQKWHATHQNQQFGGLNISSQHSAHSSSSVTPSYISAKTSEPIETGREAWESGHPDYSGRDAFVNIQAALNESLQK</sequence>
<evidence type="ECO:0000256" key="1">
    <source>
        <dbReference type="ARBA" id="ARBA00001936"/>
    </source>
</evidence>
<dbReference type="Gene3D" id="3.90.550.10">
    <property type="entry name" value="Spore Coat Polysaccharide Biosynthesis Protein SpsA, Chain A"/>
    <property type="match status" value="1"/>
</dbReference>
<keyword evidence="3" id="KW-0963">Cytoplasm</keyword>
<evidence type="ECO:0000256" key="8">
    <source>
        <dbReference type="ARBA" id="ARBA00023211"/>
    </source>
</evidence>